<dbReference type="EC" id="5.2.1.8" evidence="5"/>
<dbReference type="EMBL" id="NVUL01000087">
    <property type="protein sequence ID" value="PCI74946.1"/>
    <property type="molecule type" value="Genomic_DNA"/>
</dbReference>
<dbReference type="InterPro" id="IPR024936">
    <property type="entry name" value="Cyclophilin-type_PPIase"/>
</dbReference>
<evidence type="ECO:0000256" key="2">
    <source>
        <dbReference type="ARBA" id="ARBA00007365"/>
    </source>
</evidence>
<dbReference type="PRINTS" id="PR00153">
    <property type="entry name" value="CSAPPISMRASE"/>
</dbReference>
<proteinExistence type="inferred from homology"/>
<dbReference type="GO" id="GO:0006457">
    <property type="term" value="P:protein folding"/>
    <property type="evidence" value="ECO:0007669"/>
    <property type="project" value="InterPro"/>
</dbReference>
<dbReference type="InterPro" id="IPR044665">
    <property type="entry name" value="E_coli_cyclophilin_A-like"/>
</dbReference>
<reference evidence="8" key="1">
    <citation type="submission" date="2017-08" db="EMBL/GenBank/DDBJ databases">
        <title>A dynamic microbial community with high functional redundancy inhabits the cold, oxic subseafloor aquifer.</title>
        <authorList>
            <person name="Tully B.J."/>
            <person name="Wheat C.G."/>
            <person name="Glazer B.T."/>
            <person name="Huber J.A."/>
        </authorList>
    </citation>
    <scope>NUCLEOTIDE SEQUENCE [LARGE SCALE GENOMIC DNA]</scope>
</reference>
<feature type="domain" description="PPIase cyclophilin-type" evidence="6">
    <location>
        <begin position="1"/>
        <end position="162"/>
    </location>
</feature>
<name>A0A2A4WXJ4_9GAMM</name>
<dbReference type="InterPro" id="IPR029000">
    <property type="entry name" value="Cyclophilin-like_dom_sf"/>
</dbReference>
<comment type="similarity">
    <text evidence="2 5">Belongs to the cyclophilin-type PPIase family.</text>
</comment>
<protein>
    <recommendedName>
        <fullName evidence="5">Peptidyl-prolyl cis-trans isomerase</fullName>
        <shortName evidence="5">PPIase</shortName>
        <ecNumber evidence="5">5.2.1.8</ecNumber>
    </recommendedName>
</protein>
<evidence type="ECO:0000259" key="6">
    <source>
        <dbReference type="PROSITE" id="PS50072"/>
    </source>
</evidence>
<dbReference type="AlphaFoldDB" id="A0A2A4WXJ4"/>
<evidence type="ECO:0000313" key="7">
    <source>
        <dbReference type="EMBL" id="PCI74946.1"/>
    </source>
</evidence>
<dbReference type="Proteomes" id="UP000218767">
    <property type="component" value="Unassembled WGS sequence"/>
</dbReference>
<evidence type="ECO:0000256" key="1">
    <source>
        <dbReference type="ARBA" id="ARBA00002388"/>
    </source>
</evidence>
<evidence type="ECO:0000313" key="8">
    <source>
        <dbReference type="Proteomes" id="UP000218767"/>
    </source>
</evidence>
<dbReference type="Pfam" id="PF00160">
    <property type="entry name" value="Pro_isomerase"/>
    <property type="match status" value="1"/>
</dbReference>
<organism evidence="7 8">
    <name type="scientific">SAR86 cluster bacterium</name>
    <dbReference type="NCBI Taxonomy" id="2030880"/>
    <lineage>
        <taxon>Bacteria</taxon>
        <taxon>Pseudomonadati</taxon>
        <taxon>Pseudomonadota</taxon>
        <taxon>Gammaproteobacteria</taxon>
        <taxon>SAR86 cluster</taxon>
    </lineage>
</organism>
<comment type="function">
    <text evidence="1 5">PPIases accelerate the folding of proteins. It catalyzes the cis-trans isomerization of proline imidic peptide bonds in oligopeptides.</text>
</comment>
<dbReference type="SUPFAM" id="SSF50891">
    <property type="entry name" value="Cyclophilin-like"/>
    <property type="match status" value="1"/>
</dbReference>
<comment type="catalytic activity">
    <reaction evidence="5">
        <text>[protein]-peptidylproline (omega=180) = [protein]-peptidylproline (omega=0)</text>
        <dbReference type="Rhea" id="RHEA:16237"/>
        <dbReference type="Rhea" id="RHEA-COMP:10747"/>
        <dbReference type="Rhea" id="RHEA-COMP:10748"/>
        <dbReference type="ChEBI" id="CHEBI:83833"/>
        <dbReference type="ChEBI" id="CHEBI:83834"/>
        <dbReference type="EC" id="5.2.1.8"/>
    </reaction>
</comment>
<keyword evidence="3 5" id="KW-0697">Rotamase</keyword>
<dbReference type="InterPro" id="IPR002130">
    <property type="entry name" value="Cyclophilin-type_PPIase_dom"/>
</dbReference>
<dbReference type="Gene3D" id="2.40.100.10">
    <property type="entry name" value="Cyclophilin-like"/>
    <property type="match status" value="1"/>
</dbReference>
<dbReference type="GO" id="GO:0003755">
    <property type="term" value="F:peptidyl-prolyl cis-trans isomerase activity"/>
    <property type="evidence" value="ECO:0007669"/>
    <property type="project" value="UniProtKB-UniRule"/>
</dbReference>
<dbReference type="InterPro" id="IPR020892">
    <property type="entry name" value="Cyclophilin-type_PPIase_CS"/>
</dbReference>
<dbReference type="PROSITE" id="PS00170">
    <property type="entry name" value="CSA_PPIASE_1"/>
    <property type="match status" value="1"/>
</dbReference>
<evidence type="ECO:0000256" key="5">
    <source>
        <dbReference type="RuleBase" id="RU363019"/>
    </source>
</evidence>
<keyword evidence="4 5" id="KW-0413">Isomerase</keyword>
<dbReference type="CDD" id="cd01920">
    <property type="entry name" value="cyclophilin_EcCYP_like"/>
    <property type="match status" value="1"/>
</dbReference>
<dbReference type="PANTHER" id="PTHR43246">
    <property type="entry name" value="PEPTIDYL-PROLYL CIS-TRANS ISOMERASE CYP38, CHLOROPLASTIC"/>
    <property type="match status" value="1"/>
</dbReference>
<evidence type="ECO:0000256" key="3">
    <source>
        <dbReference type="ARBA" id="ARBA00023110"/>
    </source>
</evidence>
<sequence length="166" mass="18007">MITIKTNYGAITVELDFDKAPISAANFVQYAKSGFYDGTIFHRVINDFMIQGGGFESGLTQKDNGTPIENEADNGLKNLIGTLAMARTAVPHSATSQFFINVGDNHFLNHTGKNDQGWGYAVFGKVTDGMDVVNKLKECETSSVDGHQDVPVNEIVIESVEVTEAD</sequence>
<gene>
    <name evidence="7" type="ORF">COB20_14035</name>
</gene>
<dbReference type="PROSITE" id="PS50072">
    <property type="entry name" value="CSA_PPIASE_2"/>
    <property type="match status" value="1"/>
</dbReference>
<comment type="caution">
    <text evidence="7">The sequence shown here is derived from an EMBL/GenBank/DDBJ whole genome shotgun (WGS) entry which is preliminary data.</text>
</comment>
<accession>A0A2A4WXJ4</accession>
<evidence type="ECO:0000256" key="4">
    <source>
        <dbReference type="ARBA" id="ARBA00023235"/>
    </source>
</evidence>
<dbReference type="PIRSF" id="PIRSF001467">
    <property type="entry name" value="Peptidylpro_ismrse"/>
    <property type="match status" value="1"/>
</dbReference>